<comment type="subcellular location">
    <subcellularLocation>
        <location evidence="2">Membrane</location>
    </subcellularLocation>
</comment>
<dbReference type="GO" id="GO:0000155">
    <property type="term" value="F:phosphorelay sensor kinase activity"/>
    <property type="evidence" value="ECO:0007669"/>
    <property type="project" value="InterPro"/>
</dbReference>
<dbReference type="Gene3D" id="1.10.287.130">
    <property type="match status" value="1"/>
</dbReference>
<dbReference type="RefSeq" id="WP_095134360.1">
    <property type="nucleotide sequence ID" value="NZ_NIBG01000013.1"/>
</dbReference>
<evidence type="ECO:0000313" key="12">
    <source>
        <dbReference type="Proteomes" id="UP000216024"/>
    </source>
</evidence>
<evidence type="ECO:0000256" key="6">
    <source>
        <dbReference type="ARBA" id="ARBA00022777"/>
    </source>
</evidence>
<dbReference type="GO" id="GO:0004721">
    <property type="term" value="F:phosphoprotein phosphatase activity"/>
    <property type="evidence" value="ECO:0007669"/>
    <property type="project" value="TreeGrafter"/>
</dbReference>
<dbReference type="SMART" id="SM00388">
    <property type="entry name" value="HisKA"/>
    <property type="match status" value="1"/>
</dbReference>
<evidence type="ECO:0000256" key="8">
    <source>
        <dbReference type="SAM" id="Phobius"/>
    </source>
</evidence>
<evidence type="ECO:0000256" key="7">
    <source>
        <dbReference type="ARBA" id="ARBA00023012"/>
    </source>
</evidence>
<keyword evidence="8" id="KW-0812">Transmembrane</keyword>
<dbReference type="InterPro" id="IPR003594">
    <property type="entry name" value="HATPase_dom"/>
</dbReference>
<dbReference type="PROSITE" id="PS50885">
    <property type="entry name" value="HAMP"/>
    <property type="match status" value="1"/>
</dbReference>
<evidence type="ECO:0000256" key="5">
    <source>
        <dbReference type="ARBA" id="ARBA00022679"/>
    </source>
</evidence>
<name>A0A267MI96_9FIRM</name>
<dbReference type="CDD" id="cd00075">
    <property type="entry name" value="HATPase"/>
    <property type="match status" value="1"/>
</dbReference>
<dbReference type="Pfam" id="PF00512">
    <property type="entry name" value="HisKA"/>
    <property type="match status" value="1"/>
</dbReference>
<dbReference type="PANTHER" id="PTHR45453:SF1">
    <property type="entry name" value="PHOSPHATE REGULON SENSOR PROTEIN PHOR"/>
    <property type="match status" value="1"/>
</dbReference>
<protein>
    <recommendedName>
        <fullName evidence="3">histidine kinase</fullName>
        <ecNumber evidence="3">2.7.13.3</ecNumber>
    </recommendedName>
</protein>
<dbReference type="GO" id="GO:0016036">
    <property type="term" value="P:cellular response to phosphate starvation"/>
    <property type="evidence" value="ECO:0007669"/>
    <property type="project" value="TreeGrafter"/>
</dbReference>
<dbReference type="CDD" id="cd00082">
    <property type="entry name" value="HisKA"/>
    <property type="match status" value="1"/>
</dbReference>
<evidence type="ECO:0000256" key="4">
    <source>
        <dbReference type="ARBA" id="ARBA00022553"/>
    </source>
</evidence>
<dbReference type="SMART" id="SM00387">
    <property type="entry name" value="HATPase_c"/>
    <property type="match status" value="1"/>
</dbReference>
<dbReference type="Pfam" id="PF02518">
    <property type="entry name" value="HATPase_c"/>
    <property type="match status" value="1"/>
</dbReference>
<dbReference type="InterPro" id="IPR003660">
    <property type="entry name" value="HAMP_dom"/>
</dbReference>
<keyword evidence="4" id="KW-0597">Phosphoprotein</keyword>
<feature type="domain" description="Histidine kinase" evidence="9">
    <location>
        <begin position="250"/>
        <end position="460"/>
    </location>
</feature>
<dbReference type="InterPro" id="IPR050351">
    <property type="entry name" value="BphY/WalK/GraS-like"/>
</dbReference>
<dbReference type="SMART" id="SM00304">
    <property type="entry name" value="HAMP"/>
    <property type="match status" value="1"/>
</dbReference>
<dbReference type="PRINTS" id="PR00344">
    <property type="entry name" value="BCTRLSENSOR"/>
</dbReference>
<dbReference type="SUPFAM" id="SSF55874">
    <property type="entry name" value="ATPase domain of HSP90 chaperone/DNA topoisomerase II/histidine kinase"/>
    <property type="match status" value="1"/>
</dbReference>
<keyword evidence="5" id="KW-0808">Transferase</keyword>
<dbReference type="OrthoDB" id="9813151at2"/>
<dbReference type="SUPFAM" id="SSF47384">
    <property type="entry name" value="Homodimeric domain of signal transducing histidine kinase"/>
    <property type="match status" value="1"/>
</dbReference>
<dbReference type="InterPro" id="IPR005467">
    <property type="entry name" value="His_kinase_dom"/>
</dbReference>
<keyword evidence="8" id="KW-0472">Membrane</keyword>
<evidence type="ECO:0000256" key="2">
    <source>
        <dbReference type="ARBA" id="ARBA00004370"/>
    </source>
</evidence>
<dbReference type="PANTHER" id="PTHR45453">
    <property type="entry name" value="PHOSPHATE REGULON SENSOR PROTEIN PHOR"/>
    <property type="match status" value="1"/>
</dbReference>
<organism evidence="11 12">
    <name type="scientific">Anaeromicrobium sediminis</name>
    <dbReference type="NCBI Taxonomy" id="1478221"/>
    <lineage>
        <taxon>Bacteria</taxon>
        <taxon>Bacillati</taxon>
        <taxon>Bacillota</taxon>
        <taxon>Clostridia</taxon>
        <taxon>Peptostreptococcales</taxon>
        <taxon>Thermotaleaceae</taxon>
        <taxon>Anaeromicrobium</taxon>
    </lineage>
</organism>
<comment type="caution">
    <text evidence="11">The sequence shown here is derived from an EMBL/GenBank/DDBJ whole genome shotgun (WGS) entry which is preliminary data.</text>
</comment>
<dbReference type="EC" id="2.7.13.3" evidence="3"/>
<dbReference type="PROSITE" id="PS50109">
    <property type="entry name" value="HIS_KIN"/>
    <property type="match status" value="1"/>
</dbReference>
<dbReference type="InterPro" id="IPR004358">
    <property type="entry name" value="Sig_transdc_His_kin-like_C"/>
</dbReference>
<evidence type="ECO:0000259" key="9">
    <source>
        <dbReference type="PROSITE" id="PS50109"/>
    </source>
</evidence>
<proteinExistence type="predicted"/>
<keyword evidence="6 11" id="KW-0418">Kinase</keyword>
<dbReference type="Gene3D" id="3.30.565.10">
    <property type="entry name" value="Histidine kinase-like ATPase, C-terminal domain"/>
    <property type="match status" value="1"/>
</dbReference>
<feature type="transmembrane region" description="Helical" evidence="8">
    <location>
        <begin position="169"/>
        <end position="187"/>
    </location>
</feature>
<dbReference type="InterPro" id="IPR003661">
    <property type="entry name" value="HisK_dim/P_dom"/>
</dbReference>
<evidence type="ECO:0000259" key="10">
    <source>
        <dbReference type="PROSITE" id="PS50885"/>
    </source>
</evidence>
<dbReference type="InterPro" id="IPR036890">
    <property type="entry name" value="HATPase_C_sf"/>
</dbReference>
<evidence type="ECO:0000256" key="1">
    <source>
        <dbReference type="ARBA" id="ARBA00000085"/>
    </source>
</evidence>
<keyword evidence="8" id="KW-1133">Transmembrane helix</keyword>
<keyword evidence="7" id="KW-0902">Two-component regulatory system</keyword>
<comment type="catalytic activity">
    <reaction evidence="1">
        <text>ATP + protein L-histidine = ADP + protein N-phospho-L-histidine.</text>
        <dbReference type="EC" id="2.7.13.3"/>
    </reaction>
</comment>
<reference evidence="11 12" key="1">
    <citation type="submission" date="2017-06" db="EMBL/GenBank/DDBJ databases">
        <title>Draft genome sequence of anaerobic fermentative bacterium Anaeromicrobium sediminis DY2726D isolated from West Pacific Ocean sediments.</title>
        <authorList>
            <person name="Zeng X."/>
        </authorList>
    </citation>
    <scope>NUCLEOTIDE SEQUENCE [LARGE SCALE GENOMIC DNA]</scope>
    <source>
        <strain evidence="11 12">DY2726D</strain>
    </source>
</reference>
<dbReference type="Proteomes" id="UP000216024">
    <property type="component" value="Unassembled WGS sequence"/>
</dbReference>
<dbReference type="Pfam" id="PF00672">
    <property type="entry name" value="HAMP"/>
    <property type="match status" value="1"/>
</dbReference>
<dbReference type="CDD" id="cd06225">
    <property type="entry name" value="HAMP"/>
    <property type="match status" value="1"/>
</dbReference>
<dbReference type="EMBL" id="NIBG01000013">
    <property type="protein sequence ID" value="PAB58595.1"/>
    <property type="molecule type" value="Genomic_DNA"/>
</dbReference>
<feature type="domain" description="HAMP" evidence="10">
    <location>
        <begin position="189"/>
        <end position="242"/>
    </location>
</feature>
<keyword evidence="12" id="KW-1185">Reference proteome</keyword>
<dbReference type="AlphaFoldDB" id="A0A267MI96"/>
<feature type="transmembrane region" description="Helical" evidence="8">
    <location>
        <begin position="12"/>
        <end position="32"/>
    </location>
</feature>
<dbReference type="SUPFAM" id="SSF158472">
    <property type="entry name" value="HAMP domain-like"/>
    <property type="match status" value="1"/>
</dbReference>
<dbReference type="InterPro" id="IPR036097">
    <property type="entry name" value="HisK_dim/P_sf"/>
</dbReference>
<evidence type="ECO:0000313" key="11">
    <source>
        <dbReference type="EMBL" id="PAB58595.1"/>
    </source>
</evidence>
<dbReference type="FunFam" id="3.30.565.10:FF:000006">
    <property type="entry name" value="Sensor histidine kinase WalK"/>
    <property type="match status" value="1"/>
</dbReference>
<dbReference type="GO" id="GO:0005886">
    <property type="term" value="C:plasma membrane"/>
    <property type="evidence" value="ECO:0007669"/>
    <property type="project" value="TreeGrafter"/>
</dbReference>
<accession>A0A267MI96</accession>
<gene>
    <name evidence="11" type="ORF">CCE28_14015</name>
</gene>
<evidence type="ECO:0000256" key="3">
    <source>
        <dbReference type="ARBA" id="ARBA00012438"/>
    </source>
</evidence>
<sequence length="460" mass="52825">MKTSLGKRFALSFLLTVSISILITSIISNYMIDKKFDKYLLEEHEKKIDKVKSLVEELYNPKNPFKKIHDSQIQRYAVLEDLYIQINDTYGNVVFSSGQSHLVHKKMMGSMMKHMMNRQSNSTLTSYKEESFPIMKNGENIGTIIIGYFGTSNLNERDIGFKNTLNQSFLISVIITFIFGFIISLIMSKELTRPLGKITRIANEMRNGNLKIRSEVNSNAREIDELSKSINYLAQTLQDQEKLRKRLTSDMAHEIRTPLTTLQTHVEALMDGIWEPTPERLQSCHEEILRLKKLVNHLQDLARLEQGNLNLNKTHFSLSNTLEKVIDTFKPQYAKKNLKIIMNILPKVEVFMDEDKIKQILFNILSNSYKYSNDDGVIEIGLKKDEKEIIIWIKDEGIGISNEHLPYIFERFYRGEASRSRETGGAGIGLTITKTLVEAHGGKIEVESEIGKGTTFIIKF</sequence>
<dbReference type="Gene3D" id="6.10.340.10">
    <property type="match status" value="1"/>
</dbReference>